<organism evidence="16 17">
    <name type="scientific">Candidatus Vogelbacteria bacterium CG10_big_fil_rev_8_21_14_0_10_51_16</name>
    <dbReference type="NCBI Taxonomy" id="1975045"/>
    <lineage>
        <taxon>Bacteria</taxon>
        <taxon>Candidatus Vogeliibacteriota</taxon>
    </lineage>
</organism>
<dbReference type="InterPro" id="IPR010994">
    <property type="entry name" value="RuvA_2-like"/>
</dbReference>
<dbReference type="NCBIfam" id="TIGR00575">
    <property type="entry name" value="dnlj"/>
    <property type="match status" value="1"/>
</dbReference>
<dbReference type="InterPro" id="IPR004150">
    <property type="entry name" value="NAD_DNA_ligase_OB"/>
</dbReference>
<dbReference type="Pfam" id="PF01653">
    <property type="entry name" value="DNA_ligase_aden"/>
    <property type="match status" value="1"/>
</dbReference>
<dbReference type="InterPro" id="IPR033136">
    <property type="entry name" value="DNA_ligase_CS"/>
</dbReference>
<keyword evidence="11" id="KW-0520">NAD</keyword>
<proteinExistence type="inferred from homology"/>
<evidence type="ECO:0000313" key="17">
    <source>
        <dbReference type="Proteomes" id="UP000228767"/>
    </source>
</evidence>
<evidence type="ECO:0000256" key="14">
    <source>
        <dbReference type="ARBA" id="ARBA00060881"/>
    </source>
</evidence>
<dbReference type="FunFam" id="1.10.150.20:FF:000006">
    <property type="entry name" value="DNA ligase"/>
    <property type="match status" value="1"/>
</dbReference>
<dbReference type="Pfam" id="PF12826">
    <property type="entry name" value="HHH_2"/>
    <property type="match status" value="1"/>
</dbReference>
<dbReference type="SUPFAM" id="SSF47781">
    <property type="entry name" value="RuvA domain 2-like"/>
    <property type="match status" value="1"/>
</dbReference>
<protein>
    <recommendedName>
        <fullName evidence="4">DNA ligase</fullName>
        <ecNumber evidence="3">6.5.1.2</ecNumber>
    </recommendedName>
</protein>
<dbReference type="Gene3D" id="3.40.50.10190">
    <property type="entry name" value="BRCT domain"/>
    <property type="match status" value="1"/>
</dbReference>
<dbReference type="InterPro" id="IPR012340">
    <property type="entry name" value="NA-bd_OB-fold"/>
</dbReference>
<evidence type="ECO:0000256" key="1">
    <source>
        <dbReference type="ARBA" id="ARBA00001946"/>
    </source>
</evidence>
<dbReference type="PANTHER" id="PTHR23389">
    <property type="entry name" value="CHROMOSOME TRANSMISSION FIDELITY FACTOR 18"/>
    <property type="match status" value="1"/>
</dbReference>
<dbReference type="Gene3D" id="6.20.10.30">
    <property type="match status" value="1"/>
</dbReference>
<dbReference type="Proteomes" id="UP000228767">
    <property type="component" value="Unassembled WGS sequence"/>
</dbReference>
<evidence type="ECO:0000256" key="2">
    <source>
        <dbReference type="ARBA" id="ARBA00004067"/>
    </source>
</evidence>
<dbReference type="PROSITE" id="PS01056">
    <property type="entry name" value="DNA_LIGASE_N2"/>
    <property type="match status" value="1"/>
</dbReference>
<evidence type="ECO:0000256" key="8">
    <source>
        <dbReference type="ARBA" id="ARBA00022763"/>
    </source>
</evidence>
<dbReference type="GO" id="GO:0003911">
    <property type="term" value="F:DNA ligase (NAD+) activity"/>
    <property type="evidence" value="ECO:0007669"/>
    <property type="project" value="UniProtKB-EC"/>
</dbReference>
<evidence type="ECO:0000256" key="3">
    <source>
        <dbReference type="ARBA" id="ARBA00012722"/>
    </source>
</evidence>
<dbReference type="InterPro" id="IPR013840">
    <property type="entry name" value="DNAligase_N"/>
</dbReference>
<evidence type="ECO:0000259" key="15">
    <source>
        <dbReference type="PROSITE" id="PS50172"/>
    </source>
</evidence>
<dbReference type="GO" id="GO:0006260">
    <property type="term" value="P:DNA replication"/>
    <property type="evidence" value="ECO:0007669"/>
    <property type="project" value="UniProtKB-KW"/>
</dbReference>
<dbReference type="Gene3D" id="3.30.1490.70">
    <property type="match status" value="1"/>
</dbReference>
<dbReference type="InterPro" id="IPR003583">
    <property type="entry name" value="Hlx-hairpin-Hlx_DNA-bd_motif"/>
</dbReference>
<comment type="catalytic activity">
    <reaction evidence="13">
        <text>NAD(+) + (deoxyribonucleotide)n-3'-hydroxyl + 5'-phospho-(deoxyribonucleotide)m = (deoxyribonucleotide)n+m + AMP + beta-nicotinamide D-nucleotide.</text>
        <dbReference type="EC" id="6.5.1.2"/>
    </reaction>
</comment>
<dbReference type="InterPro" id="IPR001357">
    <property type="entry name" value="BRCT_dom"/>
</dbReference>
<dbReference type="Gene3D" id="2.40.50.140">
    <property type="entry name" value="Nucleic acid-binding proteins"/>
    <property type="match status" value="1"/>
</dbReference>
<dbReference type="EC" id="6.5.1.2" evidence="3"/>
<dbReference type="Pfam" id="PF14520">
    <property type="entry name" value="HHH_5"/>
    <property type="match status" value="1"/>
</dbReference>
<dbReference type="SUPFAM" id="SSF56091">
    <property type="entry name" value="DNA ligase/mRNA capping enzyme, catalytic domain"/>
    <property type="match status" value="1"/>
</dbReference>
<dbReference type="InterPro" id="IPR036420">
    <property type="entry name" value="BRCT_dom_sf"/>
</dbReference>
<feature type="domain" description="BRCT" evidence="15">
    <location>
        <begin position="358"/>
        <end position="436"/>
    </location>
</feature>
<dbReference type="NCBIfam" id="NF005932">
    <property type="entry name" value="PRK07956.1"/>
    <property type="match status" value="1"/>
</dbReference>
<dbReference type="FunFam" id="2.40.50.140:FF:000012">
    <property type="entry name" value="DNA ligase"/>
    <property type="match status" value="1"/>
</dbReference>
<evidence type="ECO:0000256" key="10">
    <source>
        <dbReference type="ARBA" id="ARBA00022842"/>
    </source>
</evidence>
<dbReference type="SMART" id="SM00532">
    <property type="entry name" value="LIGANc"/>
    <property type="match status" value="1"/>
</dbReference>
<keyword evidence="10" id="KW-0460">Magnesium</keyword>
<evidence type="ECO:0000256" key="4">
    <source>
        <dbReference type="ARBA" id="ARBA00013308"/>
    </source>
</evidence>
<evidence type="ECO:0000256" key="13">
    <source>
        <dbReference type="ARBA" id="ARBA00034005"/>
    </source>
</evidence>
<dbReference type="Pfam" id="PF03120">
    <property type="entry name" value="OB_DNA_ligase"/>
    <property type="match status" value="1"/>
</dbReference>
<evidence type="ECO:0000256" key="12">
    <source>
        <dbReference type="ARBA" id="ARBA00023204"/>
    </source>
</evidence>
<evidence type="ECO:0000256" key="5">
    <source>
        <dbReference type="ARBA" id="ARBA00022598"/>
    </source>
</evidence>
<dbReference type="SMART" id="SM00292">
    <property type="entry name" value="BRCT"/>
    <property type="match status" value="1"/>
</dbReference>
<evidence type="ECO:0000256" key="6">
    <source>
        <dbReference type="ARBA" id="ARBA00022705"/>
    </source>
</evidence>
<keyword evidence="12" id="KW-0234">DNA repair</keyword>
<evidence type="ECO:0000256" key="11">
    <source>
        <dbReference type="ARBA" id="ARBA00023027"/>
    </source>
</evidence>
<name>A0A2H0REB4_9BACT</name>
<dbReference type="Pfam" id="PF03119">
    <property type="entry name" value="DNA_ligase_ZBD"/>
    <property type="match status" value="1"/>
</dbReference>
<dbReference type="Pfam" id="PF00533">
    <property type="entry name" value="BRCT"/>
    <property type="match status" value="1"/>
</dbReference>
<accession>A0A2H0REB4</accession>
<dbReference type="SUPFAM" id="SSF50249">
    <property type="entry name" value="Nucleic acid-binding proteins"/>
    <property type="match status" value="1"/>
</dbReference>
<keyword evidence="5" id="KW-0436">Ligase</keyword>
<dbReference type="EMBL" id="PCYI01000021">
    <property type="protein sequence ID" value="PIR44726.1"/>
    <property type="molecule type" value="Genomic_DNA"/>
</dbReference>
<dbReference type="InterPro" id="IPR013839">
    <property type="entry name" value="DNAligase_adenylation"/>
</dbReference>
<keyword evidence="7" id="KW-0479">Metal-binding</keyword>
<dbReference type="GO" id="GO:0003677">
    <property type="term" value="F:DNA binding"/>
    <property type="evidence" value="ECO:0007669"/>
    <property type="project" value="InterPro"/>
</dbReference>
<dbReference type="Gene3D" id="1.10.150.20">
    <property type="entry name" value="5' to 3' exonuclease, C-terminal subdomain"/>
    <property type="match status" value="2"/>
</dbReference>
<dbReference type="PANTHER" id="PTHR23389:SF9">
    <property type="entry name" value="DNA LIGASE"/>
    <property type="match status" value="1"/>
</dbReference>
<dbReference type="InterPro" id="IPR041663">
    <property type="entry name" value="DisA/LigA_HHH"/>
</dbReference>
<dbReference type="GO" id="GO:0046872">
    <property type="term" value="F:metal ion binding"/>
    <property type="evidence" value="ECO:0007669"/>
    <property type="project" value="UniProtKB-KW"/>
</dbReference>
<dbReference type="GO" id="GO:0006281">
    <property type="term" value="P:DNA repair"/>
    <property type="evidence" value="ECO:0007669"/>
    <property type="project" value="UniProtKB-KW"/>
</dbReference>
<evidence type="ECO:0000256" key="9">
    <source>
        <dbReference type="ARBA" id="ARBA00022833"/>
    </source>
</evidence>
<dbReference type="PROSITE" id="PS50172">
    <property type="entry name" value="BRCT"/>
    <property type="match status" value="1"/>
</dbReference>
<reference evidence="16 17" key="1">
    <citation type="submission" date="2017-09" db="EMBL/GenBank/DDBJ databases">
        <title>Depth-based differentiation of microbial function through sediment-hosted aquifers and enrichment of novel symbionts in the deep terrestrial subsurface.</title>
        <authorList>
            <person name="Probst A.J."/>
            <person name="Ladd B."/>
            <person name="Jarett J.K."/>
            <person name="Geller-Mcgrath D.E."/>
            <person name="Sieber C.M."/>
            <person name="Emerson J.B."/>
            <person name="Anantharaman K."/>
            <person name="Thomas B.C."/>
            <person name="Malmstrom R."/>
            <person name="Stieglmeier M."/>
            <person name="Klingl A."/>
            <person name="Woyke T."/>
            <person name="Ryan C.M."/>
            <person name="Banfield J.F."/>
        </authorList>
    </citation>
    <scope>NUCLEOTIDE SEQUENCE [LARGE SCALE GENOMIC DNA]</scope>
    <source>
        <strain evidence="16">CG10_big_fil_rev_8_21_14_0_10_51_16</strain>
    </source>
</reference>
<comment type="function">
    <text evidence="2">DNA ligase that catalyzes the formation of phosphodiester linkages between 5'-phosphoryl and 3'-hydroxyl groups in double-stranded DNA using NAD as a coenzyme and as the energy source for the reaction. It is essential for DNA replication and repair of damaged DNA.</text>
</comment>
<dbReference type="CDD" id="cd17748">
    <property type="entry name" value="BRCT_DNA_ligase_like"/>
    <property type="match status" value="1"/>
</dbReference>
<dbReference type="AlphaFoldDB" id="A0A2H0REB4"/>
<dbReference type="InterPro" id="IPR001679">
    <property type="entry name" value="DNA_ligase"/>
</dbReference>
<comment type="similarity">
    <text evidence="14">Belongs to the NAD-dependent DNA ligase family. LigA subfamily.</text>
</comment>
<keyword evidence="9" id="KW-0862">Zinc</keyword>
<evidence type="ECO:0000313" key="16">
    <source>
        <dbReference type="EMBL" id="PIR44726.1"/>
    </source>
</evidence>
<dbReference type="SMART" id="SM00278">
    <property type="entry name" value="HhH1"/>
    <property type="match status" value="4"/>
</dbReference>
<sequence>MSKWPATQEAELARLKSLGFKVNPHHERVSDIEGVIAYWKRWQTRKEKEDYFIDGIVAKVDEQRLQELIGYTGKAPRFAIAFKFPAEQATTIVEDIKVQVGRTGKLTPVAWLAPVSVYGSTVSRATLHNEDEIKRLDVRVGDTVVLQKAGDVIPQVVRVVRELRPANARSFRFPHVCPLCGSAVVRVDGEVAHRCLNKQCLATSRRKLTYFASKSAFDIAGLGPKIVDLLIEKGLVSTPADFFALTPGDLAVLPGLGARSAEKLVSAIKEKRTIDLGRFILALGILHVGEETAGDLADHFGTMDNFRRADADQLATVAGVGEVVARSVADYFADPGQRRLVDDLLTWVTPLPRNPRARPRGAIVGKTFVLTGTLSSMSRDEAKRRIREGGGTVSSAVSGATDYLVAGADPGSKQEKAKKLGVATIDEKEFLRLLGV</sequence>
<evidence type="ECO:0000256" key="7">
    <source>
        <dbReference type="ARBA" id="ARBA00022723"/>
    </source>
</evidence>
<keyword evidence="6" id="KW-0235">DNA replication</keyword>
<dbReference type="InterPro" id="IPR004149">
    <property type="entry name" value="Znf_DNAligase_C4"/>
</dbReference>
<comment type="caution">
    <text evidence="16">The sequence shown here is derived from an EMBL/GenBank/DDBJ whole genome shotgun (WGS) entry which is preliminary data.</text>
</comment>
<keyword evidence="8" id="KW-0227">DNA damage</keyword>
<dbReference type="SUPFAM" id="SSF52113">
    <property type="entry name" value="BRCT domain"/>
    <property type="match status" value="1"/>
</dbReference>
<gene>
    <name evidence="16" type="ORF">COV10_03490</name>
</gene>
<comment type="cofactor">
    <cofactor evidence="1">
        <name>Mg(2+)</name>
        <dbReference type="ChEBI" id="CHEBI:18420"/>
    </cofactor>
</comment>